<name>A0A663F3A2_AQUCH</name>
<evidence type="ECO:0000256" key="1">
    <source>
        <dbReference type="SAM" id="MobiDB-lite"/>
    </source>
</evidence>
<dbReference type="Ensembl" id="ENSACCT00020019022.1">
    <property type="protein sequence ID" value="ENSACCP00020018226.1"/>
    <property type="gene ID" value="ENSACCG00020012542.1"/>
</dbReference>
<sequence length="65" mass="6894">MSPDSFAMLASHLQSNQRRDPLQGDAGGWLKADAGLHALPPDQLQPPGTTPVGNKIGRDIPPQQP</sequence>
<evidence type="ECO:0000313" key="3">
    <source>
        <dbReference type="Proteomes" id="UP000472275"/>
    </source>
</evidence>
<reference evidence="2" key="2">
    <citation type="submission" date="2025-09" db="UniProtKB">
        <authorList>
            <consortium name="Ensembl"/>
        </authorList>
    </citation>
    <scope>IDENTIFICATION</scope>
</reference>
<dbReference type="Proteomes" id="UP000472275">
    <property type="component" value="Chromosome Z"/>
</dbReference>
<accession>A0A663F3A2</accession>
<dbReference type="InParanoid" id="A0A663F3A2"/>
<organism evidence="2 3">
    <name type="scientific">Aquila chrysaetos chrysaetos</name>
    <dbReference type="NCBI Taxonomy" id="223781"/>
    <lineage>
        <taxon>Eukaryota</taxon>
        <taxon>Metazoa</taxon>
        <taxon>Chordata</taxon>
        <taxon>Craniata</taxon>
        <taxon>Vertebrata</taxon>
        <taxon>Euteleostomi</taxon>
        <taxon>Archelosauria</taxon>
        <taxon>Archosauria</taxon>
        <taxon>Dinosauria</taxon>
        <taxon>Saurischia</taxon>
        <taxon>Theropoda</taxon>
        <taxon>Coelurosauria</taxon>
        <taxon>Aves</taxon>
        <taxon>Neognathae</taxon>
        <taxon>Neoaves</taxon>
        <taxon>Telluraves</taxon>
        <taxon>Accipitrimorphae</taxon>
        <taxon>Accipitriformes</taxon>
        <taxon>Accipitridae</taxon>
        <taxon>Accipitrinae</taxon>
        <taxon>Aquila</taxon>
    </lineage>
</organism>
<proteinExistence type="predicted"/>
<evidence type="ECO:0000313" key="2">
    <source>
        <dbReference type="Ensembl" id="ENSACCP00020018226.1"/>
    </source>
</evidence>
<protein>
    <submittedName>
        <fullName evidence="2">Uncharacterized protein</fullName>
    </submittedName>
</protein>
<keyword evidence="3" id="KW-1185">Reference proteome</keyword>
<dbReference type="AlphaFoldDB" id="A0A663F3A2"/>
<reference evidence="2" key="1">
    <citation type="submission" date="2025-08" db="UniProtKB">
        <authorList>
            <consortium name="Ensembl"/>
        </authorList>
    </citation>
    <scope>IDENTIFICATION</scope>
</reference>
<feature type="region of interest" description="Disordered" evidence="1">
    <location>
        <begin position="1"/>
        <end position="65"/>
    </location>
</feature>